<dbReference type="AlphaFoldDB" id="A0AAV3YA27"/>
<gene>
    <name evidence="1" type="ORF">PoB_000614000</name>
</gene>
<comment type="caution">
    <text evidence="1">The sequence shown here is derived from an EMBL/GenBank/DDBJ whole genome shotgun (WGS) entry which is preliminary data.</text>
</comment>
<reference evidence="1 2" key="1">
    <citation type="journal article" date="2021" name="Elife">
        <title>Chloroplast acquisition without the gene transfer in kleptoplastic sea slugs, Plakobranchus ocellatus.</title>
        <authorList>
            <person name="Maeda T."/>
            <person name="Takahashi S."/>
            <person name="Yoshida T."/>
            <person name="Shimamura S."/>
            <person name="Takaki Y."/>
            <person name="Nagai Y."/>
            <person name="Toyoda A."/>
            <person name="Suzuki Y."/>
            <person name="Arimoto A."/>
            <person name="Ishii H."/>
            <person name="Satoh N."/>
            <person name="Nishiyama T."/>
            <person name="Hasebe M."/>
            <person name="Maruyama T."/>
            <person name="Minagawa J."/>
            <person name="Obokata J."/>
            <person name="Shigenobu S."/>
        </authorList>
    </citation>
    <scope>NUCLEOTIDE SEQUENCE [LARGE SCALE GENOMIC DNA]</scope>
</reference>
<evidence type="ECO:0000313" key="2">
    <source>
        <dbReference type="Proteomes" id="UP000735302"/>
    </source>
</evidence>
<name>A0AAV3YA27_9GAST</name>
<proteinExistence type="predicted"/>
<accession>A0AAV3YA27</accession>
<keyword evidence="2" id="KW-1185">Reference proteome</keyword>
<sequence length="82" mass="9301">MYPLVSHSLIFSDKNMRRATTRKKLVDRLFCRKVGDFPHKSQPVSSLTSQKGIGTRDRKFLHISGRNLLTTGPPTHVGHSEQ</sequence>
<protein>
    <submittedName>
        <fullName evidence="1">Uncharacterized protein</fullName>
    </submittedName>
</protein>
<evidence type="ECO:0000313" key="1">
    <source>
        <dbReference type="EMBL" id="GFN79634.1"/>
    </source>
</evidence>
<organism evidence="1 2">
    <name type="scientific">Plakobranchus ocellatus</name>
    <dbReference type="NCBI Taxonomy" id="259542"/>
    <lineage>
        <taxon>Eukaryota</taxon>
        <taxon>Metazoa</taxon>
        <taxon>Spiralia</taxon>
        <taxon>Lophotrochozoa</taxon>
        <taxon>Mollusca</taxon>
        <taxon>Gastropoda</taxon>
        <taxon>Heterobranchia</taxon>
        <taxon>Euthyneura</taxon>
        <taxon>Panpulmonata</taxon>
        <taxon>Sacoglossa</taxon>
        <taxon>Placobranchoidea</taxon>
        <taxon>Plakobranchidae</taxon>
        <taxon>Plakobranchus</taxon>
    </lineage>
</organism>
<dbReference type="Proteomes" id="UP000735302">
    <property type="component" value="Unassembled WGS sequence"/>
</dbReference>
<dbReference type="EMBL" id="BLXT01000722">
    <property type="protein sequence ID" value="GFN79634.1"/>
    <property type="molecule type" value="Genomic_DNA"/>
</dbReference>